<dbReference type="InterPro" id="IPR011010">
    <property type="entry name" value="DNA_brk_join_enz"/>
</dbReference>
<keyword evidence="2" id="KW-0238">DNA-binding</keyword>
<gene>
    <name evidence="5" type="ORF">BC94_0576</name>
</gene>
<dbReference type="Gene3D" id="1.10.150.130">
    <property type="match status" value="1"/>
</dbReference>
<evidence type="ECO:0000256" key="3">
    <source>
        <dbReference type="ARBA" id="ARBA00023172"/>
    </source>
</evidence>
<evidence type="ECO:0000256" key="2">
    <source>
        <dbReference type="ARBA" id="ARBA00023125"/>
    </source>
</evidence>
<dbReference type="GO" id="GO:0006310">
    <property type="term" value="P:DNA recombination"/>
    <property type="evidence" value="ECO:0007669"/>
    <property type="project" value="UniProtKB-KW"/>
</dbReference>
<dbReference type="InterPro" id="IPR050090">
    <property type="entry name" value="Tyrosine_recombinase_XerCD"/>
</dbReference>
<dbReference type="PROSITE" id="PS51898">
    <property type="entry name" value="TYR_RECOMBINASE"/>
    <property type="match status" value="1"/>
</dbReference>
<keyword evidence="3" id="KW-0233">DNA recombination</keyword>
<dbReference type="InterPro" id="IPR002104">
    <property type="entry name" value="Integrase_catalytic"/>
</dbReference>
<dbReference type="InterPro" id="IPR013762">
    <property type="entry name" value="Integrase-like_cat_sf"/>
</dbReference>
<dbReference type="PANTHER" id="PTHR30349">
    <property type="entry name" value="PHAGE INTEGRASE-RELATED"/>
    <property type="match status" value="1"/>
</dbReference>
<protein>
    <submittedName>
        <fullName evidence="5">Phage family integrase</fullName>
    </submittedName>
</protein>
<accession>A0A8D4A2X6</accession>
<dbReference type="AlphaFoldDB" id="A0A8D4A2X6"/>
<dbReference type="EMBL" id="CP007590">
    <property type="protein sequence ID" value="AMW25835.1"/>
    <property type="molecule type" value="Genomic_DNA"/>
</dbReference>
<evidence type="ECO:0000259" key="4">
    <source>
        <dbReference type="PROSITE" id="PS51898"/>
    </source>
</evidence>
<sequence length="310" mass="35881">MKGKMKKTDILLYKYFQSWINVYKRGSIRKVSFMKYELTLDWIIKLAPNLKLCDLDRVSYQQIINDYAECHERQTTMDFHHHLKGCLLDAFDEGLLTKDPTRKVVIKGMPARPKKIKFLSNFELQLLLKGLNLQDKLNFDWLIFLIAKTGLRFSEAVALTPDDFDFTKQLLNVSKTWNYKESGGFLPTKNKSSVRKIQLDWQTISRFASLVQGLDKNKPIFVFKEKIFNSTINDLLARRCKKANIPIISIHGLRHTHASILLYAGVSIASVAKRLGHSSMNTTERIYLHIINELENKDIDLVMRSISALN</sequence>
<evidence type="ECO:0000313" key="5">
    <source>
        <dbReference type="EMBL" id="AMW25835.1"/>
    </source>
</evidence>
<reference evidence="5 6" key="1">
    <citation type="submission" date="2014-04" db="EMBL/GenBank/DDBJ databases">
        <title>Complete genome sequence of Mycoplasma bovis attenuated strain P150.</title>
        <authorList>
            <person name="Qi J."/>
            <person name="Guo A."/>
        </authorList>
    </citation>
    <scope>NUCLEOTIDE SEQUENCE [LARGE SCALE GENOMIC DNA]</scope>
    <source>
        <strain evidence="5 6">HB0801-P150</strain>
    </source>
</reference>
<dbReference type="GO" id="GO:0015074">
    <property type="term" value="P:DNA integration"/>
    <property type="evidence" value="ECO:0007669"/>
    <property type="project" value="InterPro"/>
</dbReference>
<name>A0A8D4A2X6_MYCBV</name>
<proteinExistence type="inferred from homology"/>
<evidence type="ECO:0000256" key="1">
    <source>
        <dbReference type="ARBA" id="ARBA00008857"/>
    </source>
</evidence>
<comment type="similarity">
    <text evidence="1">Belongs to the 'phage' integrase family.</text>
</comment>
<dbReference type="Pfam" id="PF00589">
    <property type="entry name" value="Phage_integrase"/>
    <property type="match status" value="1"/>
</dbReference>
<feature type="domain" description="Tyr recombinase" evidence="4">
    <location>
        <begin position="114"/>
        <end position="301"/>
    </location>
</feature>
<dbReference type="GO" id="GO:0003677">
    <property type="term" value="F:DNA binding"/>
    <property type="evidence" value="ECO:0007669"/>
    <property type="project" value="UniProtKB-KW"/>
</dbReference>
<dbReference type="Gene3D" id="1.10.443.10">
    <property type="entry name" value="Intergrase catalytic core"/>
    <property type="match status" value="1"/>
</dbReference>
<dbReference type="SUPFAM" id="SSF56349">
    <property type="entry name" value="DNA breaking-rejoining enzymes"/>
    <property type="match status" value="1"/>
</dbReference>
<dbReference type="CDD" id="cd01189">
    <property type="entry name" value="INT_ICEBs1_C_like"/>
    <property type="match status" value="1"/>
</dbReference>
<dbReference type="InterPro" id="IPR010998">
    <property type="entry name" value="Integrase_recombinase_N"/>
</dbReference>
<evidence type="ECO:0000313" key="6">
    <source>
        <dbReference type="Proteomes" id="UP000076372"/>
    </source>
</evidence>
<dbReference type="Proteomes" id="UP000076372">
    <property type="component" value="Chromosome"/>
</dbReference>
<organism evidence="5 6">
    <name type="scientific">Mycoplasmopsis bovis</name>
    <name type="common">Mycoplasma bovis</name>
    <dbReference type="NCBI Taxonomy" id="28903"/>
    <lineage>
        <taxon>Bacteria</taxon>
        <taxon>Bacillati</taxon>
        <taxon>Mycoplasmatota</taxon>
        <taxon>Mycoplasmoidales</taxon>
        <taxon>Metamycoplasmataceae</taxon>
        <taxon>Mycoplasmopsis</taxon>
    </lineage>
</organism>
<dbReference type="PANTHER" id="PTHR30349:SF64">
    <property type="entry name" value="PROPHAGE INTEGRASE INTD-RELATED"/>
    <property type="match status" value="1"/>
</dbReference>